<dbReference type="InterPro" id="IPR015500">
    <property type="entry name" value="Peptidase_S8_subtilisin-rel"/>
</dbReference>
<organism evidence="8 9">
    <name type="scientific">Colletotrichum asianum</name>
    <dbReference type="NCBI Taxonomy" id="702518"/>
    <lineage>
        <taxon>Eukaryota</taxon>
        <taxon>Fungi</taxon>
        <taxon>Dikarya</taxon>
        <taxon>Ascomycota</taxon>
        <taxon>Pezizomycotina</taxon>
        <taxon>Sordariomycetes</taxon>
        <taxon>Hypocreomycetidae</taxon>
        <taxon>Glomerellales</taxon>
        <taxon>Glomerellaceae</taxon>
        <taxon>Colletotrichum</taxon>
        <taxon>Colletotrichum gloeosporioides species complex</taxon>
    </lineage>
</organism>
<dbReference type="GO" id="GO:0004252">
    <property type="term" value="F:serine-type endopeptidase activity"/>
    <property type="evidence" value="ECO:0007669"/>
    <property type="project" value="UniProtKB-UniRule"/>
</dbReference>
<dbReference type="EMBL" id="WOWK01000050">
    <property type="protein sequence ID" value="KAF0323681.1"/>
    <property type="molecule type" value="Genomic_DNA"/>
</dbReference>
<keyword evidence="9" id="KW-1185">Reference proteome</keyword>
<comment type="caution">
    <text evidence="8">The sequence shown here is derived from an EMBL/GenBank/DDBJ whole genome shotgun (WGS) entry which is preliminary data.</text>
</comment>
<evidence type="ECO:0000256" key="3">
    <source>
        <dbReference type="ARBA" id="ARBA00022801"/>
    </source>
</evidence>
<keyword evidence="4 5" id="KW-0720">Serine protease</keyword>
<keyword evidence="3 5" id="KW-0378">Hydrolase</keyword>
<dbReference type="PANTHER" id="PTHR43806">
    <property type="entry name" value="PEPTIDASE S8"/>
    <property type="match status" value="1"/>
</dbReference>
<dbReference type="Pfam" id="PF24476">
    <property type="entry name" value="DUF7580"/>
    <property type="match status" value="1"/>
</dbReference>
<evidence type="ECO:0000259" key="6">
    <source>
        <dbReference type="Pfam" id="PF00082"/>
    </source>
</evidence>
<dbReference type="Pfam" id="PF00082">
    <property type="entry name" value="Peptidase_S8"/>
    <property type="match status" value="1"/>
</dbReference>
<evidence type="ECO:0000256" key="1">
    <source>
        <dbReference type="ARBA" id="ARBA00011073"/>
    </source>
</evidence>
<evidence type="ECO:0000259" key="7">
    <source>
        <dbReference type="Pfam" id="PF24476"/>
    </source>
</evidence>
<dbReference type="InterPro" id="IPR000209">
    <property type="entry name" value="Peptidase_S8/S53_dom"/>
</dbReference>
<gene>
    <name evidence="8" type="ORF">GQ607_009127</name>
</gene>
<name>A0A8H3ZRN0_9PEZI</name>
<dbReference type="PRINTS" id="PR00723">
    <property type="entry name" value="SUBTILISIN"/>
</dbReference>
<dbReference type="AlphaFoldDB" id="A0A8H3ZRN0"/>
<evidence type="ECO:0000256" key="2">
    <source>
        <dbReference type="ARBA" id="ARBA00022670"/>
    </source>
</evidence>
<dbReference type="CDD" id="cd00306">
    <property type="entry name" value="Peptidases_S8_S53"/>
    <property type="match status" value="1"/>
</dbReference>
<keyword evidence="2 5" id="KW-0645">Protease</keyword>
<dbReference type="PROSITE" id="PS00138">
    <property type="entry name" value="SUBTILASE_SER"/>
    <property type="match status" value="1"/>
</dbReference>
<dbReference type="SUPFAM" id="SSF52743">
    <property type="entry name" value="Subtilisin-like"/>
    <property type="match status" value="1"/>
</dbReference>
<dbReference type="PANTHER" id="PTHR43806:SF11">
    <property type="entry name" value="CEREVISIN-RELATED"/>
    <property type="match status" value="1"/>
</dbReference>
<dbReference type="InterPro" id="IPR036852">
    <property type="entry name" value="Peptidase_S8/S53_dom_sf"/>
</dbReference>
<dbReference type="GO" id="GO:0006508">
    <property type="term" value="P:proteolysis"/>
    <property type="evidence" value="ECO:0007669"/>
    <property type="project" value="UniProtKB-KW"/>
</dbReference>
<dbReference type="OrthoDB" id="4833632at2759"/>
<feature type="domain" description="DUF7580" evidence="7">
    <location>
        <begin position="10"/>
        <end position="286"/>
    </location>
</feature>
<comment type="similarity">
    <text evidence="1 5">Belongs to the peptidase S8 family.</text>
</comment>
<evidence type="ECO:0000313" key="8">
    <source>
        <dbReference type="EMBL" id="KAF0323681.1"/>
    </source>
</evidence>
<evidence type="ECO:0000256" key="4">
    <source>
        <dbReference type="ARBA" id="ARBA00022825"/>
    </source>
</evidence>
<dbReference type="InterPro" id="IPR056002">
    <property type="entry name" value="DUF7580"/>
</dbReference>
<feature type="active site" description="Charge relay system" evidence="5">
    <location>
        <position position="336"/>
    </location>
</feature>
<dbReference type="Proteomes" id="UP000434172">
    <property type="component" value="Unassembled WGS sequence"/>
</dbReference>
<protein>
    <submittedName>
        <fullName evidence="8">Pfs domain-containing protein</fullName>
    </submittedName>
</protein>
<feature type="active site" description="Charge relay system" evidence="5">
    <location>
        <position position="518"/>
    </location>
</feature>
<evidence type="ECO:0000313" key="9">
    <source>
        <dbReference type="Proteomes" id="UP000434172"/>
    </source>
</evidence>
<accession>A0A8H3ZRN0</accession>
<dbReference type="InterPro" id="IPR023828">
    <property type="entry name" value="Peptidase_S8_Ser-AS"/>
</dbReference>
<feature type="domain" description="Peptidase S8/S53" evidence="6">
    <location>
        <begin position="321"/>
        <end position="535"/>
    </location>
</feature>
<dbReference type="PROSITE" id="PS51892">
    <property type="entry name" value="SUBTILASE"/>
    <property type="match status" value="1"/>
</dbReference>
<dbReference type="Gene3D" id="3.40.50.200">
    <property type="entry name" value="Peptidase S8/S53 domain"/>
    <property type="match status" value="1"/>
</dbReference>
<sequence length="573" mass="63243">MCYLEPKIAATQSEQTLCECLEEAQDDDRDFEFYVPKESQEGIHVPRDPYSLEGRKEDPPLPNDNTNLWDLIVDGWFAKRPPMDLLIKTGQRKIELGIEQRRRLCVKLILGLMLSIDNDYPIVTWSPTSIFFLGDPVKNDLTPCVSICRVENNASQQESSILLAVSENSNVSNEPELLGIFIVMAKTLLGIAQGERLEMIRATGAYSELQRSRITLRRTIANRIDDATGKEPDIETLPFLEAAKRCLEFESQYRKLINMESSIVPIETAWQLIFKDILTTLDSNLTLPVEDPAQFLIAKRGSHTNSICLFDGENASGDLHWVGEGTDYNDEDDSLHGTNCVHLLHKSAPEADIYVAKVFSGTRFNEAEAENIAKAIDHAVNNWNVDIISMSFGMDSTMLSPVLTQGNVEEIMDRRIQIWRIIEDAMQKASVEQCIMFAAASNAGKNQSRAFPASSRCGVICVHASDGLGNDGGINPIAASGDNFMTLGMGHKLLQRSTQTGSGSSGPKWLEVHRSGTSFATPVAAGIAATILDLARQVPQVTPWRIGAGSRRVGETPSEVFASWINGVLRGIE</sequence>
<dbReference type="InterPro" id="IPR050131">
    <property type="entry name" value="Peptidase_S8_subtilisin-like"/>
</dbReference>
<evidence type="ECO:0000256" key="5">
    <source>
        <dbReference type="PROSITE-ProRule" id="PRU01240"/>
    </source>
</evidence>
<proteinExistence type="inferred from homology"/>
<reference evidence="8 9" key="1">
    <citation type="submission" date="2019-12" db="EMBL/GenBank/DDBJ databases">
        <title>A genome sequence resource for the geographically widespread anthracnose pathogen Colletotrichum asianum.</title>
        <authorList>
            <person name="Meng Y."/>
        </authorList>
    </citation>
    <scope>NUCLEOTIDE SEQUENCE [LARGE SCALE GENOMIC DNA]</scope>
    <source>
        <strain evidence="8 9">ICMP 18580</strain>
    </source>
</reference>
<feature type="active site" description="Charge relay system" evidence="5">
    <location>
        <position position="311"/>
    </location>
</feature>